<reference evidence="1" key="1">
    <citation type="submission" date="2022-02" db="EMBL/GenBank/DDBJ databases">
        <title>Plant Genome Project.</title>
        <authorList>
            <person name="Zhang R.-G."/>
        </authorList>
    </citation>
    <scope>NUCLEOTIDE SEQUENCE</scope>
    <source>
        <strain evidence="1">AT1</strain>
    </source>
</reference>
<organism evidence="1 2">
    <name type="scientific">Rhododendron molle</name>
    <name type="common">Chinese azalea</name>
    <name type="synonym">Azalea mollis</name>
    <dbReference type="NCBI Taxonomy" id="49168"/>
    <lineage>
        <taxon>Eukaryota</taxon>
        <taxon>Viridiplantae</taxon>
        <taxon>Streptophyta</taxon>
        <taxon>Embryophyta</taxon>
        <taxon>Tracheophyta</taxon>
        <taxon>Spermatophyta</taxon>
        <taxon>Magnoliopsida</taxon>
        <taxon>eudicotyledons</taxon>
        <taxon>Gunneridae</taxon>
        <taxon>Pentapetalae</taxon>
        <taxon>asterids</taxon>
        <taxon>Ericales</taxon>
        <taxon>Ericaceae</taxon>
        <taxon>Ericoideae</taxon>
        <taxon>Rhodoreae</taxon>
        <taxon>Rhododendron</taxon>
    </lineage>
</organism>
<sequence length="80" mass="9330">MNLMCQHTICVDRWLCMYAQECYDWPGRLEQLRFPLLYKLAESKKCHVTHKANTCKAYAGISQCRFNVHSISSEDTGKDL</sequence>
<protein>
    <submittedName>
        <fullName evidence="1">Uncharacterized protein</fullName>
    </submittedName>
</protein>
<keyword evidence="2" id="KW-1185">Reference proteome</keyword>
<comment type="caution">
    <text evidence="1">The sequence shown here is derived from an EMBL/GenBank/DDBJ whole genome shotgun (WGS) entry which is preliminary data.</text>
</comment>
<proteinExistence type="predicted"/>
<gene>
    <name evidence="1" type="ORF">RHMOL_Rhmol09G0174100</name>
</gene>
<evidence type="ECO:0000313" key="2">
    <source>
        <dbReference type="Proteomes" id="UP001062846"/>
    </source>
</evidence>
<dbReference type="Proteomes" id="UP001062846">
    <property type="component" value="Chromosome 9"/>
</dbReference>
<evidence type="ECO:0000313" key="1">
    <source>
        <dbReference type="EMBL" id="KAI8539331.1"/>
    </source>
</evidence>
<name>A0ACC0MFI8_RHOML</name>
<dbReference type="EMBL" id="CM046396">
    <property type="protein sequence ID" value="KAI8539331.1"/>
    <property type="molecule type" value="Genomic_DNA"/>
</dbReference>
<accession>A0ACC0MFI8</accession>